<keyword evidence="10" id="KW-1185">Reference proteome</keyword>
<evidence type="ECO:0000256" key="6">
    <source>
        <dbReference type="ARBA" id="ARBA00023263"/>
    </source>
</evidence>
<evidence type="ECO:0000313" key="10">
    <source>
        <dbReference type="Proteomes" id="UP000308891"/>
    </source>
</evidence>
<evidence type="ECO:0000256" key="2">
    <source>
        <dbReference type="ARBA" id="ARBA00008387"/>
    </source>
</evidence>
<proteinExistence type="inferred from homology"/>
<reference evidence="9 10" key="1">
    <citation type="submission" date="2019-04" db="EMBL/GenBank/DDBJ databases">
        <title>Crenobacter sp. nov.</title>
        <authorList>
            <person name="Shi S."/>
        </authorList>
    </citation>
    <scope>NUCLEOTIDE SEQUENCE [LARGE SCALE GENOMIC DNA]</scope>
    <source>
        <strain evidence="9 10">GY 70310</strain>
    </source>
</reference>
<feature type="chain" id="PRO_5020420433" description="PilY1 beta-propeller domain-containing protein" evidence="7">
    <location>
        <begin position="17"/>
        <end position="1161"/>
    </location>
</feature>
<dbReference type="InterPro" id="IPR011047">
    <property type="entry name" value="Quinoprotein_ADH-like_sf"/>
</dbReference>
<dbReference type="GO" id="GO:0009289">
    <property type="term" value="C:pilus"/>
    <property type="evidence" value="ECO:0007669"/>
    <property type="project" value="UniProtKB-SubCell"/>
</dbReference>
<dbReference type="SUPFAM" id="SSF50998">
    <property type="entry name" value="Quinoprotein alcohol dehydrogenase-like"/>
    <property type="match status" value="1"/>
</dbReference>
<dbReference type="AlphaFoldDB" id="A0A4T0UMV4"/>
<evidence type="ECO:0000256" key="1">
    <source>
        <dbReference type="ARBA" id="ARBA00004561"/>
    </source>
</evidence>
<feature type="domain" description="PilY1 beta-propeller" evidence="8">
    <location>
        <begin position="688"/>
        <end position="986"/>
    </location>
</feature>
<organism evidence="9 10">
    <name type="scientific">Crenobacter intestini</name>
    <dbReference type="NCBI Taxonomy" id="2563443"/>
    <lineage>
        <taxon>Bacteria</taxon>
        <taxon>Pseudomonadati</taxon>
        <taxon>Pseudomonadota</taxon>
        <taxon>Betaproteobacteria</taxon>
        <taxon>Neisseriales</taxon>
        <taxon>Neisseriaceae</taxon>
        <taxon>Crenobacter</taxon>
    </lineage>
</organism>
<dbReference type="Pfam" id="PF05567">
    <property type="entry name" value="T4P_PilY1"/>
    <property type="match status" value="1"/>
</dbReference>
<dbReference type="Proteomes" id="UP000308891">
    <property type="component" value="Unassembled WGS sequence"/>
</dbReference>
<keyword evidence="5" id="KW-0106">Calcium</keyword>
<comment type="subcellular location">
    <subcellularLocation>
        <location evidence="1">Fimbrium</location>
    </subcellularLocation>
</comment>
<keyword evidence="6" id="KW-0281">Fimbrium</keyword>
<sequence>MLLAGASAGLLGLAHAAPVEIASAPLYVGGFVPGNLSLVPSVEYPTIISRANLGGYSLSAIYAGYFDSGKCYKYVKGSSPAEEYFSPVSFLDKGQCKGKGEWSGHFLNWAATQTIDPFRSALTGGYRVKDVAGETWLEKAWHNRSDLYPDLTASAAGVTPYNWKNISIRIANLGNRMRFTGTGSLGGSSNASYSDSATLDPSKVYEVYVRVKVCVPGLLEDNCKQYGSGWKPEGLIQQYSDSLRYSIFGYLNDSNAMRDGGVMRARKKFVGPKKLNPETQLWEDNAAFEWDTQSGVLRRNPDWQDAANTPAGILDSGVINYLNKFGQMTSGAHKSFDPVSELYYVALRYFKNQGNVSDYSSLSGSGAQKYALADGFPVISNWDDPIQYWCQSNVILGIGDVNSHRDKNLPGNKDTNGEPAMPAEVRSDGTVNVVSSTVKVGLLEGVSTKTPFNGNYNSAYMAGLAYDAHTVDMRPDLAGRQTLSTYWVDVRENGVLKPRAQNQYWLAAKYGGFRVPEGFQPYAGTTVSIADALWHTSGEVLSSGDKRPDNFFVASDARRMIDSLTKAFARIAAERTSSASALTASGSEVGNGVTVFQTSFSSSNWSGDLTAYAIDPATQRPDVAPLWSAAAKVPAPGLRKIFVGRNGSLASFTPETVGALDASLVNYLRGDRSQEQPAGVYRTRGGVLGDLVNSAPVYVGSPAPGRYPRDAGYASFASHNRSRTPVVYVGGNDGMLHGFDADTGVETFAFVPDAVLPSLADYAMPGYSHRYFVDGELTVADVYLDDEWKTVLVGTLGRGGRAVYALDVTDPANVKLLWQKGSGDIPSLGQVIGKPLIARMERGHWQVVVGNGLNGSTGEASLLLLDLEDGDVTVVATPASGGNGLSAVDVWDTDGDGYHDTAYGGDQAGNIWAFTSLDKNKPRARLLFSAKDGLGNPQPVTAAPIAAIDPKSRKRWVFFGTGRFLGEGDLRSKQVQTWYGLIDDGTVIGGRGLLAERKIKEDALLAGRMVRVLAKADPSDLLSKKGWFMDLKGSGVKIGGERMVVPNQIRGASLVGTSRIPDASDPCLPDGRGFSMAINPFTGTALERGFFDVDGDGKVDENDMLGGSYVSGVGFDSSPSAPIFVGNNMLSSLENASLAQLVTSGGFGLAKRMSWREIVGD</sequence>
<keyword evidence="3" id="KW-1029">Fimbrium biogenesis</keyword>
<dbReference type="PROSITE" id="PS00018">
    <property type="entry name" value="EF_HAND_1"/>
    <property type="match status" value="1"/>
</dbReference>
<evidence type="ECO:0000256" key="7">
    <source>
        <dbReference type="SAM" id="SignalP"/>
    </source>
</evidence>
<evidence type="ECO:0000256" key="3">
    <source>
        <dbReference type="ARBA" id="ARBA00022558"/>
    </source>
</evidence>
<evidence type="ECO:0000313" key="9">
    <source>
        <dbReference type="EMBL" id="TIC79605.1"/>
    </source>
</evidence>
<protein>
    <recommendedName>
        <fullName evidence="8">PilY1 beta-propeller domain-containing protein</fullName>
    </recommendedName>
</protein>
<name>A0A4T0UMV4_9NEIS</name>
<accession>A0A4T0UMV4</accession>
<dbReference type="InterPro" id="IPR008707">
    <property type="entry name" value="B-propeller_PilY1"/>
</dbReference>
<dbReference type="InterPro" id="IPR018247">
    <property type="entry name" value="EF_Hand_1_Ca_BS"/>
</dbReference>
<evidence type="ECO:0000256" key="5">
    <source>
        <dbReference type="ARBA" id="ARBA00022837"/>
    </source>
</evidence>
<feature type="signal peptide" evidence="7">
    <location>
        <begin position="1"/>
        <end position="16"/>
    </location>
</feature>
<dbReference type="EMBL" id="STGJ01000017">
    <property type="protein sequence ID" value="TIC79605.1"/>
    <property type="molecule type" value="Genomic_DNA"/>
</dbReference>
<keyword evidence="4" id="KW-0479">Metal-binding</keyword>
<keyword evidence="7" id="KW-0732">Signal</keyword>
<evidence type="ECO:0000259" key="8">
    <source>
        <dbReference type="Pfam" id="PF05567"/>
    </source>
</evidence>
<dbReference type="GO" id="GO:0046872">
    <property type="term" value="F:metal ion binding"/>
    <property type="evidence" value="ECO:0007669"/>
    <property type="project" value="UniProtKB-KW"/>
</dbReference>
<evidence type="ECO:0000256" key="4">
    <source>
        <dbReference type="ARBA" id="ARBA00022723"/>
    </source>
</evidence>
<gene>
    <name evidence="9" type="ORF">E5K04_13740</name>
</gene>
<dbReference type="OrthoDB" id="7156875at2"/>
<comment type="similarity">
    <text evidence="2">Belongs to the PilY1 family.</text>
</comment>
<comment type="caution">
    <text evidence="9">The sequence shown here is derived from an EMBL/GenBank/DDBJ whole genome shotgun (WGS) entry which is preliminary data.</text>
</comment>